<dbReference type="Pfam" id="PF00326">
    <property type="entry name" value="Peptidase_S9"/>
    <property type="match status" value="1"/>
</dbReference>
<dbReference type="InterPro" id="IPR029058">
    <property type="entry name" value="AB_hydrolase_fold"/>
</dbReference>
<dbReference type="SUPFAM" id="SSF53474">
    <property type="entry name" value="alpha/beta-Hydrolases"/>
    <property type="match status" value="1"/>
</dbReference>
<gene>
    <name evidence="3" type="ORF">FS935_17405</name>
</gene>
<keyword evidence="4" id="KW-1185">Reference proteome</keyword>
<feature type="domain" description="Peptidase S9 prolyl oligopeptidase catalytic" evidence="2">
    <location>
        <begin position="106"/>
        <end position="301"/>
    </location>
</feature>
<dbReference type="PANTHER" id="PTHR43358">
    <property type="entry name" value="ALPHA/BETA-HYDROLASE"/>
    <property type="match status" value="1"/>
</dbReference>
<dbReference type="GO" id="GO:0008236">
    <property type="term" value="F:serine-type peptidase activity"/>
    <property type="evidence" value="ECO:0007669"/>
    <property type="project" value="InterPro"/>
</dbReference>
<protein>
    <submittedName>
        <fullName evidence="3">Alpha/beta hydrolase</fullName>
    </submittedName>
</protein>
<dbReference type="PANTHER" id="PTHR43358:SF5">
    <property type="entry name" value="EXPORTED PROTEIN"/>
    <property type="match status" value="1"/>
</dbReference>
<accession>A0A5C6VUQ5</accession>
<keyword evidence="3" id="KW-0378">Hydrolase</keyword>
<evidence type="ECO:0000313" key="3">
    <source>
        <dbReference type="EMBL" id="TXC89252.1"/>
    </source>
</evidence>
<dbReference type="EMBL" id="VOQF01000012">
    <property type="protein sequence ID" value="TXC89252.1"/>
    <property type="molecule type" value="Genomic_DNA"/>
</dbReference>
<dbReference type="Gene3D" id="3.40.50.1820">
    <property type="entry name" value="alpha/beta hydrolase"/>
    <property type="match status" value="1"/>
</dbReference>
<dbReference type="InterPro" id="IPR052920">
    <property type="entry name" value="DNA-binding_regulatory"/>
</dbReference>
<keyword evidence="1" id="KW-0812">Transmembrane</keyword>
<keyword evidence="1" id="KW-0472">Membrane</keyword>
<organism evidence="3 4">
    <name type="scientific">Metabacillus litoralis</name>
    <dbReference type="NCBI Taxonomy" id="152268"/>
    <lineage>
        <taxon>Bacteria</taxon>
        <taxon>Bacillati</taxon>
        <taxon>Bacillota</taxon>
        <taxon>Bacilli</taxon>
        <taxon>Bacillales</taxon>
        <taxon>Bacillaceae</taxon>
        <taxon>Metabacillus</taxon>
    </lineage>
</organism>
<evidence type="ECO:0000256" key="1">
    <source>
        <dbReference type="SAM" id="Phobius"/>
    </source>
</evidence>
<dbReference type="Proteomes" id="UP000321363">
    <property type="component" value="Unassembled WGS sequence"/>
</dbReference>
<keyword evidence="1" id="KW-1133">Transmembrane helix</keyword>
<evidence type="ECO:0000313" key="4">
    <source>
        <dbReference type="Proteomes" id="UP000321363"/>
    </source>
</evidence>
<sequence length="318" mass="36533">MRCCMWQWLVLSIVTVCLVSALLLYVVSRLLLSPKKVAYDKTYKLGIQKGEIDDHVFQTIKKEEIYIRSYHGYKLHGLLFPVANSKKVIIIAHGIKWSLFGSFKYVEMFQKRGFHVLLCDHRFHGLSGGAYTSFGYYEKDDLMAWIDYATTRFGSKAFIGLLGESLGAASALEVSKRDSRVRFCIADCAFSDFKALLKLRLELDLKIRFYSLIDVISYLVKLRHGWGFPEISPIKGLEKIKTPILFIHGKRDSFIPLQMTIEMFKRKKGKKTLFIVPEAGHAEAYNTDPKGYEKKVIEFIKDIEQACPGSLFKEKQQV</sequence>
<dbReference type="AlphaFoldDB" id="A0A5C6VUQ5"/>
<reference evidence="3 4" key="1">
    <citation type="journal article" date="2005" name="Int. J. Syst. Evol. Microbiol.">
        <title>Bacillus litoralis sp. nov., isolated from a tidal flat of the Yellow Sea in Korea.</title>
        <authorList>
            <person name="Yoon J.H."/>
            <person name="Oh T.K."/>
        </authorList>
    </citation>
    <scope>NUCLEOTIDE SEQUENCE [LARGE SCALE GENOMIC DNA]</scope>
    <source>
        <strain evidence="3 4">SW-211</strain>
    </source>
</reference>
<comment type="caution">
    <text evidence="3">The sequence shown here is derived from an EMBL/GenBank/DDBJ whole genome shotgun (WGS) entry which is preliminary data.</text>
</comment>
<evidence type="ECO:0000259" key="2">
    <source>
        <dbReference type="Pfam" id="PF00326"/>
    </source>
</evidence>
<proteinExistence type="predicted"/>
<feature type="transmembrane region" description="Helical" evidence="1">
    <location>
        <begin position="6"/>
        <end position="27"/>
    </location>
</feature>
<name>A0A5C6VUQ5_9BACI</name>
<dbReference type="InterPro" id="IPR001375">
    <property type="entry name" value="Peptidase_S9_cat"/>
</dbReference>
<dbReference type="GO" id="GO:0006508">
    <property type="term" value="P:proteolysis"/>
    <property type="evidence" value="ECO:0007669"/>
    <property type="project" value="InterPro"/>
</dbReference>